<dbReference type="AlphaFoldDB" id="A0A9D5AWA6"/>
<dbReference type="InterPro" id="IPR003591">
    <property type="entry name" value="Leu-rich_rpt_typical-subtyp"/>
</dbReference>
<dbReference type="InterPro" id="IPR001611">
    <property type="entry name" value="Leu-rich_rpt"/>
</dbReference>
<keyword evidence="4" id="KW-0433">Leucine-rich repeat</keyword>
<evidence type="ECO:0000256" key="9">
    <source>
        <dbReference type="ARBA" id="ARBA00023136"/>
    </source>
</evidence>
<evidence type="ECO:0000256" key="10">
    <source>
        <dbReference type="ARBA" id="ARBA00023170"/>
    </source>
</evidence>
<dbReference type="FunFam" id="3.80.10.10:FF:000649">
    <property type="entry name" value="Leucine Rich Repeat family protein"/>
    <property type="match status" value="1"/>
</dbReference>
<reference evidence="14 15" key="1">
    <citation type="journal article" date="2022" name="Nat. Genet.">
        <title>Improved pea reference genome and pan-genome highlight genomic features and evolutionary characteristics.</title>
        <authorList>
            <person name="Yang T."/>
            <person name="Liu R."/>
            <person name="Luo Y."/>
            <person name="Hu S."/>
            <person name="Wang D."/>
            <person name="Wang C."/>
            <person name="Pandey M.K."/>
            <person name="Ge S."/>
            <person name="Xu Q."/>
            <person name="Li N."/>
            <person name="Li G."/>
            <person name="Huang Y."/>
            <person name="Saxena R.K."/>
            <person name="Ji Y."/>
            <person name="Li M."/>
            <person name="Yan X."/>
            <person name="He Y."/>
            <person name="Liu Y."/>
            <person name="Wang X."/>
            <person name="Xiang C."/>
            <person name="Varshney R.K."/>
            <person name="Ding H."/>
            <person name="Gao S."/>
            <person name="Zong X."/>
        </authorList>
    </citation>
    <scope>NUCLEOTIDE SEQUENCE [LARGE SCALE GENOMIC DNA]</scope>
    <source>
        <strain evidence="14 15">cv. Zhongwan 6</strain>
    </source>
</reference>
<evidence type="ECO:0000256" key="8">
    <source>
        <dbReference type="ARBA" id="ARBA00022989"/>
    </source>
</evidence>
<evidence type="ECO:0000256" key="4">
    <source>
        <dbReference type="ARBA" id="ARBA00022614"/>
    </source>
</evidence>
<dbReference type="Pfam" id="PF00560">
    <property type="entry name" value="LRR_1"/>
    <property type="match status" value="6"/>
</dbReference>
<dbReference type="EMBL" id="JAMSHJ010000004">
    <property type="protein sequence ID" value="KAI5421059.1"/>
    <property type="molecule type" value="Genomic_DNA"/>
</dbReference>
<dbReference type="OrthoDB" id="1600340at2759"/>
<comment type="caution">
    <text evidence="14">The sequence shown here is derived from an EMBL/GenBank/DDBJ whole genome shotgun (WGS) entry which is preliminary data.</text>
</comment>
<evidence type="ECO:0000256" key="3">
    <source>
        <dbReference type="ARBA" id="ARBA00022475"/>
    </source>
</evidence>
<dbReference type="Gramene" id="Psat04G0477100-T1">
    <property type="protein sequence ID" value="KAI5421059.1"/>
    <property type="gene ID" value="KIW84_044771"/>
</dbReference>
<dbReference type="Pfam" id="PF08263">
    <property type="entry name" value="LRRNT_2"/>
    <property type="match status" value="1"/>
</dbReference>
<evidence type="ECO:0000259" key="13">
    <source>
        <dbReference type="Pfam" id="PF08263"/>
    </source>
</evidence>
<organism evidence="14 15">
    <name type="scientific">Pisum sativum</name>
    <name type="common">Garden pea</name>
    <name type="synonym">Lathyrus oleraceus</name>
    <dbReference type="NCBI Taxonomy" id="3888"/>
    <lineage>
        <taxon>Eukaryota</taxon>
        <taxon>Viridiplantae</taxon>
        <taxon>Streptophyta</taxon>
        <taxon>Embryophyta</taxon>
        <taxon>Tracheophyta</taxon>
        <taxon>Spermatophyta</taxon>
        <taxon>Magnoliopsida</taxon>
        <taxon>eudicotyledons</taxon>
        <taxon>Gunneridae</taxon>
        <taxon>Pentapetalae</taxon>
        <taxon>rosids</taxon>
        <taxon>fabids</taxon>
        <taxon>Fabales</taxon>
        <taxon>Fabaceae</taxon>
        <taxon>Papilionoideae</taxon>
        <taxon>50 kb inversion clade</taxon>
        <taxon>NPAAA clade</taxon>
        <taxon>Hologalegina</taxon>
        <taxon>IRL clade</taxon>
        <taxon>Fabeae</taxon>
        <taxon>Lathyrus</taxon>
    </lineage>
</organism>
<dbReference type="GO" id="GO:0005886">
    <property type="term" value="C:plasma membrane"/>
    <property type="evidence" value="ECO:0007669"/>
    <property type="project" value="UniProtKB-SubCell"/>
</dbReference>
<keyword evidence="10" id="KW-0675">Receptor</keyword>
<dbReference type="InterPro" id="IPR046956">
    <property type="entry name" value="RLP23-like"/>
</dbReference>
<sequence length="764" mass="86203">MVRMKFPFPNKLLSLLMSFVIICNIVRCETKGSCNEKDKQILVSFKHGLTDPLGMLSIWSDTEDCCEWRGVICDINGRVTDLSLPCSTDDDIIIANKTHCLSGELHLSLFELEFLKYLDLSYNDFKSVVLPLDCQNMSSVNTRRRSGNFSNVVHLDLSYNENLVVDDLRWLLRLSSSLEYLSLNSLNFHKQTQWLQILTMLPSLSVLHSSNCLLETASPSLQYANLTSLEYIDLSSNDFFSELPIWLFNLSSLSYLNLRDNNFHGKIPETLLNLGNLQVLYLGHNKLSGTIPNWLGQLGGLNNLDLSMNLFTSSLPESLGKLSSLIELNVNSNNFTGSLPESLGKLSNLEELFVDENPLLCGVVSDKFFAQLSKLQVLRLGSPFFVFEFDSHWIPPFKLQYLTLRYADLKLLPWLYTHKSLIALTIDYSFLQTVSQDMFWSLANHCILLSLTGNNMPWDMSNVLLNSEVVWLSRNGLKGGLPRLTSNVSVFQISGNDLSGSLSSLLCQKMTGKSNLKFLDVSDNLLSGGLTTCWKNWKSLIHVELGNNNLTGMIPHSMGTLSNLLSLHIYHNKLHGEIPMSLKYFQRLVIVNLGRNQFSGNISNWIGQDVKVVQLRSNEFSGDIPLQICQLSSLLVLDLANNRLTGTIPHCLGNFTNMVNASRIDGFGIILNTLVHVTSKIGVKLQPKGNYLDYYRYMHLIDLSNNLLSGRIPLELFNLIALQILVIWEILNFVELHSWRNATMTKSLAVVTQNGWQVRRKDPS</sequence>
<keyword evidence="8" id="KW-1133">Transmembrane helix</keyword>
<dbReference type="FunFam" id="3.80.10.10:FF:000041">
    <property type="entry name" value="LRR receptor-like serine/threonine-protein kinase ERECTA"/>
    <property type="match status" value="1"/>
</dbReference>
<protein>
    <recommendedName>
        <fullName evidence="13">Leucine-rich repeat-containing N-terminal plant-type domain-containing protein</fullName>
    </recommendedName>
</protein>
<evidence type="ECO:0000256" key="5">
    <source>
        <dbReference type="ARBA" id="ARBA00022692"/>
    </source>
</evidence>
<keyword evidence="7" id="KW-0677">Repeat</keyword>
<evidence type="ECO:0000256" key="6">
    <source>
        <dbReference type="ARBA" id="ARBA00022729"/>
    </source>
</evidence>
<feature type="domain" description="Leucine-rich repeat-containing N-terminal plant-type" evidence="13">
    <location>
        <begin position="36"/>
        <end position="74"/>
    </location>
</feature>
<accession>A0A9D5AWA6</accession>
<name>A0A9D5AWA6_PEA</name>
<dbReference type="InterPro" id="IPR032675">
    <property type="entry name" value="LRR_dom_sf"/>
</dbReference>
<dbReference type="SMART" id="SM00369">
    <property type="entry name" value="LRR_TYP"/>
    <property type="match status" value="6"/>
</dbReference>
<comment type="subcellular location">
    <subcellularLocation>
        <location evidence="1">Cell membrane</location>
        <topology evidence="1">Single-pass type I membrane protein</topology>
    </subcellularLocation>
</comment>
<keyword evidence="9" id="KW-0472">Membrane</keyword>
<dbReference type="PANTHER" id="PTHR48063:SF101">
    <property type="entry name" value="LRR RECEPTOR-LIKE SERINE_THREONINE-PROTEIN KINASE FLS2"/>
    <property type="match status" value="1"/>
</dbReference>
<evidence type="ECO:0000313" key="15">
    <source>
        <dbReference type="Proteomes" id="UP001058974"/>
    </source>
</evidence>
<dbReference type="InterPro" id="IPR013210">
    <property type="entry name" value="LRR_N_plant-typ"/>
</dbReference>
<feature type="signal peptide" evidence="12">
    <location>
        <begin position="1"/>
        <end position="28"/>
    </location>
</feature>
<gene>
    <name evidence="14" type="ORF">KIW84_044771</name>
</gene>
<keyword evidence="5" id="KW-0812">Transmembrane</keyword>
<evidence type="ECO:0000256" key="7">
    <source>
        <dbReference type="ARBA" id="ARBA00022737"/>
    </source>
</evidence>
<dbReference type="PANTHER" id="PTHR48063">
    <property type="entry name" value="LRR RECEPTOR-LIKE KINASE"/>
    <property type="match status" value="1"/>
</dbReference>
<keyword evidence="6 12" id="KW-0732">Signal</keyword>
<evidence type="ECO:0000256" key="11">
    <source>
        <dbReference type="ARBA" id="ARBA00023180"/>
    </source>
</evidence>
<proteinExistence type="inferred from homology"/>
<dbReference type="Proteomes" id="UP001058974">
    <property type="component" value="Chromosome 4"/>
</dbReference>
<keyword evidence="15" id="KW-1185">Reference proteome</keyword>
<evidence type="ECO:0000256" key="12">
    <source>
        <dbReference type="SAM" id="SignalP"/>
    </source>
</evidence>
<keyword evidence="11" id="KW-0325">Glycoprotein</keyword>
<dbReference type="SUPFAM" id="SSF52058">
    <property type="entry name" value="L domain-like"/>
    <property type="match status" value="3"/>
</dbReference>
<evidence type="ECO:0000256" key="2">
    <source>
        <dbReference type="ARBA" id="ARBA00009592"/>
    </source>
</evidence>
<feature type="chain" id="PRO_5039522910" description="Leucine-rich repeat-containing N-terminal plant-type domain-containing protein" evidence="12">
    <location>
        <begin position="29"/>
        <end position="764"/>
    </location>
</feature>
<comment type="similarity">
    <text evidence="2">Belongs to the RLP family.</text>
</comment>
<keyword evidence="3" id="KW-1003">Cell membrane</keyword>
<dbReference type="Gene3D" id="3.80.10.10">
    <property type="entry name" value="Ribonuclease Inhibitor"/>
    <property type="match status" value="4"/>
</dbReference>
<evidence type="ECO:0000313" key="14">
    <source>
        <dbReference type="EMBL" id="KAI5421059.1"/>
    </source>
</evidence>
<evidence type="ECO:0000256" key="1">
    <source>
        <dbReference type="ARBA" id="ARBA00004251"/>
    </source>
</evidence>